<proteinExistence type="predicted"/>
<name>A0A6N7S9W7_9FIRM</name>
<dbReference type="Proteomes" id="UP000480929">
    <property type="component" value="Unassembled WGS sequence"/>
</dbReference>
<keyword evidence="1" id="KW-0378">Hydrolase</keyword>
<gene>
    <name evidence="2" type="ORF">GKD88_13730</name>
    <name evidence="1" type="ORF">GKE08_14060</name>
</gene>
<dbReference type="GO" id="GO:0000287">
    <property type="term" value="F:magnesium ion binding"/>
    <property type="evidence" value="ECO:0007669"/>
    <property type="project" value="TreeGrafter"/>
</dbReference>
<evidence type="ECO:0000313" key="2">
    <source>
        <dbReference type="EMBL" id="MSC34182.1"/>
    </source>
</evidence>
<protein>
    <submittedName>
        <fullName evidence="1">HAD-IIB family hydrolase</fullName>
    </submittedName>
</protein>
<reference evidence="3 4" key="1">
    <citation type="journal article" date="2019" name="Nat. Med.">
        <title>A library of human gut bacterial isolates paired with longitudinal multiomics data enables mechanistic microbiome research.</title>
        <authorList>
            <person name="Poyet M."/>
            <person name="Groussin M."/>
            <person name="Gibbons S.M."/>
            <person name="Avila-Pacheco J."/>
            <person name="Jiang X."/>
            <person name="Kearney S.M."/>
            <person name="Perrotta A.R."/>
            <person name="Berdy B."/>
            <person name="Zhao S."/>
            <person name="Lieberman T.D."/>
            <person name="Swanson P.K."/>
            <person name="Smith M."/>
            <person name="Roesemann S."/>
            <person name="Alexander J.E."/>
            <person name="Rich S.A."/>
            <person name="Livny J."/>
            <person name="Vlamakis H."/>
            <person name="Clish C."/>
            <person name="Bullock K."/>
            <person name="Deik A."/>
            <person name="Scott J."/>
            <person name="Pierce K.A."/>
            <person name="Xavier R.J."/>
            <person name="Alm E.J."/>
        </authorList>
    </citation>
    <scope>NUCLEOTIDE SEQUENCE [LARGE SCALE GENOMIC DNA]</scope>
    <source>
        <strain evidence="1 3">BIOML-A4</strain>
        <strain evidence="2 4">BIOML-A5</strain>
    </source>
</reference>
<dbReference type="Gene3D" id="3.40.50.1000">
    <property type="entry name" value="HAD superfamily/HAD-like"/>
    <property type="match status" value="1"/>
</dbReference>
<evidence type="ECO:0000313" key="3">
    <source>
        <dbReference type="Proteomes" id="UP000433575"/>
    </source>
</evidence>
<dbReference type="SUPFAM" id="SSF56784">
    <property type="entry name" value="HAD-like"/>
    <property type="match status" value="1"/>
</dbReference>
<dbReference type="OrthoDB" id="9806027at2"/>
<dbReference type="InterPro" id="IPR023214">
    <property type="entry name" value="HAD_sf"/>
</dbReference>
<dbReference type="EMBL" id="WKPI01000028">
    <property type="protein sequence ID" value="MSC34182.1"/>
    <property type="molecule type" value="Genomic_DNA"/>
</dbReference>
<organism evidence="1 3">
    <name type="scientific">Holdemania massiliensis</name>
    <dbReference type="NCBI Taxonomy" id="1468449"/>
    <lineage>
        <taxon>Bacteria</taxon>
        <taxon>Bacillati</taxon>
        <taxon>Bacillota</taxon>
        <taxon>Erysipelotrichia</taxon>
        <taxon>Erysipelotrichales</taxon>
        <taxon>Erysipelotrichaceae</taxon>
        <taxon>Holdemania</taxon>
    </lineage>
</organism>
<accession>A0A6N7S9W7</accession>
<dbReference type="GO" id="GO:0005829">
    <property type="term" value="C:cytosol"/>
    <property type="evidence" value="ECO:0007669"/>
    <property type="project" value="TreeGrafter"/>
</dbReference>
<keyword evidence="4" id="KW-1185">Reference proteome</keyword>
<dbReference type="RefSeq" id="WP_154239695.1">
    <property type="nucleotide sequence ID" value="NZ_CALJPI010000315.1"/>
</dbReference>
<dbReference type="EMBL" id="WKPJ01000026">
    <property type="protein sequence ID" value="MSA90452.1"/>
    <property type="molecule type" value="Genomic_DNA"/>
</dbReference>
<dbReference type="Gene3D" id="3.30.1240.10">
    <property type="match status" value="1"/>
</dbReference>
<dbReference type="Proteomes" id="UP000433575">
    <property type="component" value="Unassembled WGS sequence"/>
</dbReference>
<comment type="caution">
    <text evidence="1">The sequence shown here is derived from an EMBL/GenBank/DDBJ whole genome shotgun (WGS) entry which is preliminary data.</text>
</comment>
<dbReference type="AlphaFoldDB" id="A0A6N7S9W7"/>
<dbReference type="Pfam" id="PF08282">
    <property type="entry name" value="Hydrolase_3"/>
    <property type="match status" value="1"/>
</dbReference>
<dbReference type="GO" id="GO:0016791">
    <property type="term" value="F:phosphatase activity"/>
    <property type="evidence" value="ECO:0007669"/>
    <property type="project" value="UniProtKB-ARBA"/>
</dbReference>
<evidence type="ECO:0000313" key="4">
    <source>
        <dbReference type="Proteomes" id="UP000480929"/>
    </source>
</evidence>
<dbReference type="NCBIfam" id="TIGR01484">
    <property type="entry name" value="HAD-SF-IIB"/>
    <property type="match status" value="1"/>
</dbReference>
<evidence type="ECO:0000313" key="1">
    <source>
        <dbReference type="EMBL" id="MSA90452.1"/>
    </source>
</evidence>
<dbReference type="InterPro" id="IPR006379">
    <property type="entry name" value="HAD-SF_hydro_IIB"/>
</dbReference>
<dbReference type="InterPro" id="IPR036412">
    <property type="entry name" value="HAD-like_sf"/>
</dbReference>
<dbReference type="PANTHER" id="PTHR10000:SF8">
    <property type="entry name" value="HAD SUPERFAMILY HYDROLASE-LIKE, TYPE 3"/>
    <property type="match status" value="1"/>
</dbReference>
<dbReference type="PANTHER" id="PTHR10000">
    <property type="entry name" value="PHOSPHOSERINE PHOSPHATASE"/>
    <property type="match status" value="1"/>
</dbReference>
<sequence length="291" mass="32593">MIKWIVSDLDGTLFDGHGETVLDLSAENEAALREIQQAGIEFSAASGRMIGYSIHLMKKYGFSKIRAAGFNGAVGYDQGKWVAVRALKRETLGQIIQLLRSECPQLETLQIQGMNSERIFTSLDHPAALRYRQECAKTGIGQVMDFTVDQYLERDRGLLAGKLSAQFNSPAACQAVYHRLSHQFHDQCLIHRSGDRLLEIGNCLAHKGLFLAYLKETYQLQPQEMAVIGDSLNDAEMFSEAQHTFAMKSGSEELQRLAAHTVDSAAQAMRWCIAYNQNEQRERENLFSAKA</sequence>